<evidence type="ECO:0000313" key="1">
    <source>
        <dbReference type="EMBL" id="RQO98219.1"/>
    </source>
</evidence>
<protein>
    <submittedName>
        <fullName evidence="1">Uncharacterized protein</fullName>
    </submittedName>
</protein>
<evidence type="ECO:0000313" key="2">
    <source>
        <dbReference type="Proteomes" id="UP000006729"/>
    </source>
</evidence>
<keyword evidence="2" id="KW-1185">Reference proteome</keyword>
<gene>
    <name evidence="1" type="ORF">POPTR_012G030301</name>
</gene>
<proteinExistence type="predicted"/>
<accession>A0A3N7FT09</accession>
<reference evidence="1 2" key="1">
    <citation type="journal article" date="2006" name="Science">
        <title>The genome of black cottonwood, Populus trichocarpa (Torr. &amp; Gray).</title>
        <authorList>
            <person name="Tuskan G.A."/>
            <person name="Difazio S."/>
            <person name="Jansson S."/>
            <person name="Bohlmann J."/>
            <person name="Grigoriev I."/>
            <person name="Hellsten U."/>
            <person name="Putnam N."/>
            <person name="Ralph S."/>
            <person name="Rombauts S."/>
            <person name="Salamov A."/>
            <person name="Schein J."/>
            <person name="Sterck L."/>
            <person name="Aerts A."/>
            <person name="Bhalerao R.R."/>
            <person name="Bhalerao R.P."/>
            <person name="Blaudez D."/>
            <person name="Boerjan W."/>
            <person name="Brun A."/>
            <person name="Brunner A."/>
            <person name="Busov V."/>
            <person name="Campbell M."/>
            <person name="Carlson J."/>
            <person name="Chalot M."/>
            <person name="Chapman J."/>
            <person name="Chen G.L."/>
            <person name="Cooper D."/>
            <person name="Coutinho P.M."/>
            <person name="Couturier J."/>
            <person name="Covert S."/>
            <person name="Cronk Q."/>
            <person name="Cunningham R."/>
            <person name="Davis J."/>
            <person name="Degroeve S."/>
            <person name="Dejardin A."/>
            <person name="Depamphilis C."/>
            <person name="Detter J."/>
            <person name="Dirks B."/>
            <person name="Dubchak I."/>
            <person name="Duplessis S."/>
            <person name="Ehlting J."/>
            <person name="Ellis B."/>
            <person name="Gendler K."/>
            <person name="Goodstein D."/>
            <person name="Gribskov M."/>
            <person name="Grimwood J."/>
            <person name="Groover A."/>
            <person name="Gunter L."/>
            <person name="Hamberger B."/>
            <person name="Heinze B."/>
            <person name="Helariutta Y."/>
            <person name="Henrissat B."/>
            <person name="Holligan D."/>
            <person name="Holt R."/>
            <person name="Huang W."/>
            <person name="Islam-Faridi N."/>
            <person name="Jones S."/>
            <person name="Jones-Rhoades M."/>
            <person name="Jorgensen R."/>
            <person name="Joshi C."/>
            <person name="Kangasjarvi J."/>
            <person name="Karlsson J."/>
            <person name="Kelleher C."/>
            <person name="Kirkpatrick R."/>
            <person name="Kirst M."/>
            <person name="Kohler A."/>
            <person name="Kalluri U."/>
            <person name="Larimer F."/>
            <person name="Leebens-Mack J."/>
            <person name="Leple J.C."/>
            <person name="Locascio P."/>
            <person name="Lou Y."/>
            <person name="Lucas S."/>
            <person name="Martin F."/>
            <person name="Montanini B."/>
            <person name="Napoli C."/>
            <person name="Nelson D.R."/>
            <person name="Nelson C."/>
            <person name="Nieminen K."/>
            <person name="Nilsson O."/>
            <person name="Pereda V."/>
            <person name="Peter G."/>
            <person name="Philippe R."/>
            <person name="Pilate G."/>
            <person name="Poliakov A."/>
            <person name="Razumovskaya J."/>
            <person name="Richardson P."/>
            <person name="Rinaldi C."/>
            <person name="Ritland K."/>
            <person name="Rouze P."/>
            <person name="Ryaboy D."/>
            <person name="Schmutz J."/>
            <person name="Schrader J."/>
            <person name="Segerman B."/>
            <person name="Shin H."/>
            <person name="Siddiqui A."/>
            <person name="Sterky F."/>
            <person name="Terry A."/>
            <person name="Tsai C.J."/>
            <person name="Uberbacher E."/>
            <person name="Unneberg P."/>
            <person name="Vahala J."/>
            <person name="Wall K."/>
            <person name="Wessler S."/>
            <person name="Yang G."/>
            <person name="Yin T."/>
            <person name="Douglas C."/>
            <person name="Marra M."/>
            <person name="Sandberg G."/>
            <person name="Van de Peer Y."/>
            <person name="Rokhsar D."/>
        </authorList>
    </citation>
    <scope>NUCLEOTIDE SEQUENCE [LARGE SCALE GENOMIC DNA]</scope>
    <source>
        <strain evidence="2">cv. Nisqually</strain>
    </source>
</reference>
<name>A0A3N7FT09_POPTR</name>
<organism evidence="1 2">
    <name type="scientific">Populus trichocarpa</name>
    <name type="common">Western balsam poplar</name>
    <name type="synonym">Populus balsamifera subsp. trichocarpa</name>
    <dbReference type="NCBI Taxonomy" id="3694"/>
    <lineage>
        <taxon>Eukaryota</taxon>
        <taxon>Viridiplantae</taxon>
        <taxon>Streptophyta</taxon>
        <taxon>Embryophyta</taxon>
        <taxon>Tracheophyta</taxon>
        <taxon>Spermatophyta</taxon>
        <taxon>Magnoliopsida</taxon>
        <taxon>eudicotyledons</taxon>
        <taxon>Gunneridae</taxon>
        <taxon>Pentapetalae</taxon>
        <taxon>rosids</taxon>
        <taxon>fabids</taxon>
        <taxon>Malpighiales</taxon>
        <taxon>Salicaceae</taxon>
        <taxon>Saliceae</taxon>
        <taxon>Populus</taxon>
    </lineage>
</organism>
<dbReference type="AlphaFoldDB" id="A0A3N7FT09"/>
<dbReference type="Proteomes" id="UP000006729">
    <property type="component" value="Chromosome 12"/>
</dbReference>
<sequence>MERSRAWESKHWKPCLWMMNLEDFQGPRVYLTEISDLLIMAWTIQDRNSRPCLQAILSFFCFPTEKIANKICGCCCTGASIPFLSEIHVDRLYNQTLNALFSISQPRLKSALCPVH</sequence>
<dbReference type="EMBL" id="CM009301">
    <property type="protein sequence ID" value="RQO98219.1"/>
    <property type="molecule type" value="Genomic_DNA"/>
</dbReference>
<dbReference type="InParanoid" id="A0A3N7FT09"/>